<keyword evidence="2" id="KW-0472">Membrane</keyword>
<evidence type="ECO:0000256" key="2">
    <source>
        <dbReference type="ARBA" id="ARBA00023136"/>
    </source>
</evidence>
<evidence type="ECO:0000313" key="3">
    <source>
        <dbReference type="EMBL" id="PZG44980.1"/>
    </source>
</evidence>
<dbReference type="GO" id="GO:0016020">
    <property type="term" value="C:membrane"/>
    <property type="evidence" value="ECO:0007669"/>
    <property type="project" value="UniProtKB-SubCell"/>
</dbReference>
<keyword evidence="4" id="KW-1185">Reference proteome</keyword>
<dbReference type="PANTHER" id="PTHR37042">
    <property type="entry name" value="OUTER MEMBRANE PROTEIN RV1973"/>
    <property type="match status" value="1"/>
</dbReference>
<sequence>MRAVVLGVLTTVVVALGLLAVLLTRWLGDEQAVAAEREAVIRAAGAHAVNLLSVSHDSVEEDIRRVLSSSTGPARDAYEAGVAKLRQTTVADKVVQIGVLRSVGLVFLSGGEARALVVADGVIQWEGRKAAPRERFHRWTMDLTKSGGSWLVSRWEEVP</sequence>
<dbReference type="PANTHER" id="PTHR37042:SF4">
    <property type="entry name" value="OUTER MEMBRANE PROTEIN RV1973"/>
    <property type="match status" value="1"/>
</dbReference>
<comment type="caution">
    <text evidence="3">The sequence shown here is derived from an EMBL/GenBank/DDBJ whole genome shotgun (WGS) entry which is preliminary data.</text>
</comment>
<evidence type="ECO:0000256" key="1">
    <source>
        <dbReference type="ARBA" id="ARBA00004370"/>
    </source>
</evidence>
<evidence type="ECO:0000313" key="4">
    <source>
        <dbReference type="Proteomes" id="UP000248544"/>
    </source>
</evidence>
<comment type="subcellular location">
    <subcellularLocation>
        <location evidence="1">Membrane</location>
    </subcellularLocation>
</comment>
<protein>
    <recommendedName>
        <fullName evidence="5">Mce-associated membrane protein</fullName>
    </recommendedName>
</protein>
<reference evidence="3 4" key="1">
    <citation type="submission" date="2018-01" db="EMBL/GenBank/DDBJ databases">
        <title>Draft genome sequence of Sphaerisporangium sp. 7K107.</title>
        <authorList>
            <person name="Sahin N."/>
            <person name="Saygin H."/>
            <person name="Ay H."/>
        </authorList>
    </citation>
    <scope>NUCLEOTIDE SEQUENCE [LARGE SCALE GENOMIC DNA]</scope>
    <source>
        <strain evidence="3 4">7K107</strain>
    </source>
</reference>
<gene>
    <name evidence="3" type="ORF">C1I98_16210</name>
</gene>
<dbReference type="AlphaFoldDB" id="A0A2W2H4S4"/>
<proteinExistence type="predicted"/>
<organism evidence="3 4">
    <name type="scientific">Spongiactinospora gelatinilytica</name>
    <dbReference type="NCBI Taxonomy" id="2666298"/>
    <lineage>
        <taxon>Bacteria</taxon>
        <taxon>Bacillati</taxon>
        <taxon>Actinomycetota</taxon>
        <taxon>Actinomycetes</taxon>
        <taxon>Streptosporangiales</taxon>
        <taxon>Streptosporangiaceae</taxon>
        <taxon>Spongiactinospora</taxon>
    </lineage>
</organism>
<name>A0A2W2H4S4_9ACTN</name>
<dbReference type="EMBL" id="POUA01000113">
    <property type="protein sequence ID" value="PZG44980.1"/>
    <property type="molecule type" value="Genomic_DNA"/>
</dbReference>
<accession>A0A2W2H4S4</accession>
<evidence type="ECO:0008006" key="5">
    <source>
        <dbReference type="Google" id="ProtNLM"/>
    </source>
</evidence>
<dbReference type="RefSeq" id="WP_111168293.1">
    <property type="nucleotide sequence ID" value="NZ_POUA01000113.1"/>
</dbReference>
<dbReference type="Proteomes" id="UP000248544">
    <property type="component" value="Unassembled WGS sequence"/>
</dbReference>